<feature type="domain" description="Flagellar motor switch protein FliN-like C-terminal" evidence="8">
    <location>
        <begin position="19"/>
        <end position="92"/>
    </location>
</feature>
<evidence type="ECO:0000256" key="1">
    <source>
        <dbReference type="ARBA" id="ARBA00004413"/>
    </source>
</evidence>
<keyword evidence="10" id="KW-1185">Reference proteome</keyword>
<dbReference type="SUPFAM" id="SSF101801">
    <property type="entry name" value="Surface presentation of antigens (SPOA)"/>
    <property type="match status" value="1"/>
</dbReference>
<evidence type="ECO:0000256" key="3">
    <source>
        <dbReference type="ARBA" id="ARBA00021897"/>
    </source>
</evidence>
<comment type="similarity">
    <text evidence="2">Belongs to the FliN/MopA/SpaO family.</text>
</comment>
<dbReference type="GO" id="GO:0005886">
    <property type="term" value="C:plasma membrane"/>
    <property type="evidence" value="ECO:0007669"/>
    <property type="project" value="UniProtKB-SubCell"/>
</dbReference>
<name>A0A1W2BY78_9RHOB</name>
<dbReference type="GO" id="GO:0003774">
    <property type="term" value="F:cytoskeletal motor activity"/>
    <property type="evidence" value="ECO:0007669"/>
    <property type="project" value="InterPro"/>
</dbReference>
<evidence type="ECO:0000259" key="8">
    <source>
        <dbReference type="Pfam" id="PF01052"/>
    </source>
</evidence>
<sequence>MVDSITTQTPTPSDQQSMLTRIPIEISISVGKARPLVRDLLGLEEQSVLVLDKLVSDPVELYVGDKLIGVGSLEMVEGDETGRLAVRIIEIADLQSSLT</sequence>
<evidence type="ECO:0000256" key="7">
    <source>
        <dbReference type="ARBA" id="ARBA00023136"/>
    </source>
</evidence>
<dbReference type="InterPro" id="IPR001172">
    <property type="entry name" value="FliN_T3SS_HrcQb"/>
</dbReference>
<dbReference type="PANTHER" id="PTHR43484">
    <property type="match status" value="1"/>
</dbReference>
<evidence type="ECO:0000256" key="2">
    <source>
        <dbReference type="ARBA" id="ARBA00009226"/>
    </source>
</evidence>
<accession>A0A1W2BY78</accession>
<dbReference type="GO" id="GO:0006935">
    <property type="term" value="P:chemotaxis"/>
    <property type="evidence" value="ECO:0007669"/>
    <property type="project" value="UniProtKB-KW"/>
</dbReference>
<evidence type="ECO:0000256" key="4">
    <source>
        <dbReference type="ARBA" id="ARBA00022475"/>
    </source>
</evidence>
<dbReference type="GO" id="GO:0009425">
    <property type="term" value="C:bacterial-type flagellum basal body"/>
    <property type="evidence" value="ECO:0007669"/>
    <property type="project" value="InterPro"/>
</dbReference>
<gene>
    <name evidence="9" type="ORF">SAMN06295998_10576</name>
</gene>
<protein>
    <recommendedName>
        <fullName evidence="3">Flagellar motor switch protein FliN</fullName>
    </recommendedName>
</protein>
<evidence type="ECO:0000313" key="9">
    <source>
        <dbReference type="EMBL" id="SMC77602.1"/>
    </source>
</evidence>
<comment type="subcellular location">
    <subcellularLocation>
        <location evidence="1">Cell membrane</location>
        <topology evidence="1">Peripheral membrane protein</topology>
        <orientation evidence="1">Cytoplasmic side</orientation>
    </subcellularLocation>
</comment>
<keyword evidence="4" id="KW-1003">Cell membrane</keyword>
<dbReference type="OrthoDB" id="9790303at2"/>
<keyword evidence="7" id="KW-0472">Membrane</keyword>
<reference evidence="9 10" key="1">
    <citation type="submission" date="2017-04" db="EMBL/GenBank/DDBJ databases">
        <authorList>
            <person name="Afonso C.L."/>
            <person name="Miller P.J."/>
            <person name="Scott M.A."/>
            <person name="Spackman E."/>
            <person name="Goraichik I."/>
            <person name="Dimitrov K.M."/>
            <person name="Suarez D.L."/>
            <person name="Swayne D.E."/>
        </authorList>
    </citation>
    <scope>NUCLEOTIDE SEQUENCE [LARGE SCALE GENOMIC DNA]</scope>
    <source>
        <strain evidence="9 10">CGMCC 1.12644</strain>
    </source>
</reference>
<dbReference type="InterPro" id="IPR051469">
    <property type="entry name" value="FliN/MopA/SpaO"/>
</dbReference>
<keyword evidence="9" id="KW-0966">Cell projection</keyword>
<dbReference type="Pfam" id="PF01052">
    <property type="entry name" value="FliMN_C"/>
    <property type="match status" value="1"/>
</dbReference>
<evidence type="ECO:0000256" key="5">
    <source>
        <dbReference type="ARBA" id="ARBA00022500"/>
    </source>
</evidence>
<dbReference type="EMBL" id="FWYD01000005">
    <property type="protein sequence ID" value="SMC77602.1"/>
    <property type="molecule type" value="Genomic_DNA"/>
</dbReference>
<dbReference type="InterPro" id="IPR036429">
    <property type="entry name" value="SpoA-like_sf"/>
</dbReference>
<keyword evidence="5" id="KW-0145">Chemotaxis</keyword>
<dbReference type="STRING" id="1387277.SAMN06295998_10576"/>
<dbReference type="InterPro" id="IPR001543">
    <property type="entry name" value="FliN-like_C"/>
</dbReference>
<dbReference type="AlphaFoldDB" id="A0A1W2BY78"/>
<proteinExistence type="inferred from homology"/>
<dbReference type="Proteomes" id="UP000192330">
    <property type="component" value="Unassembled WGS sequence"/>
</dbReference>
<organism evidence="9 10">
    <name type="scientific">Primorskyibacter flagellatus</name>
    <dbReference type="NCBI Taxonomy" id="1387277"/>
    <lineage>
        <taxon>Bacteria</taxon>
        <taxon>Pseudomonadati</taxon>
        <taxon>Pseudomonadota</taxon>
        <taxon>Alphaproteobacteria</taxon>
        <taxon>Rhodobacterales</taxon>
        <taxon>Roseobacteraceae</taxon>
        <taxon>Primorskyibacter</taxon>
    </lineage>
</organism>
<dbReference type="PRINTS" id="PR00956">
    <property type="entry name" value="FLGMOTORFLIN"/>
</dbReference>
<dbReference type="GO" id="GO:0071973">
    <property type="term" value="P:bacterial-type flagellum-dependent cell motility"/>
    <property type="evidence" value="ECO:0007669"/>
    <property type="project" value="InterPro"/>
</dbReference>
<evidence type="ECO:0000256" key="6">
    <source>
        <dbReference type="ARBA" id="ARBA00022779"/>
    </source>
</evidence>
<dbReference type="PANTHER" id="PTHR43484:SF1">
    <property type="entry name" value="FLAGELLAR MOTOR SWITCH PROTEIN FLIN"/>
    <property type="match status" value="1"/>
</dbReference>
<keyword evidence="6" id="KW-0283">Flagellar rotation</keyword>
<dbReference type="Gene3D" id="2.30.330.10">
    <property type="entry name" value="SpoA-like"/>
    <property type="match status" value="1"/>
</dbReference>
<keyword evidence="9" id="KW-0969">Cilium</keyword>
<evidence type="ECO:0000313" key="10">
    <source>
        <dbReference type="Proteomes" id="UP000192330"/>
    </source>
</evidence>
<keyword evidence="9" id="KW-0282">Flagellum</keyword>